<accession>A0ABQ8VPC3</accession>
<proteinExistence type="predicted"/>
<protein>
    <submittedName>
        <fullName evidence="2">Uncharacterized protein</fullName>
    </submittedName>
</protein>
<feature type="compositionally biased region" description="Polar residues" evidence="1">
    <location>
        <begin position="46"/>
        <end position="60"/>
    </location>
</feature>
<sequence length="450" mass="51289">MSYLTPAQILDAAAYKYASGEHQAPQYRASTNMGVIPAQLHKESPYYSTPRTSQVESPISSHYAGHTSRHDSNASRPAHHHHSATSVQRQRSMPMMGFSGGPSHAPSIPVMSFGSHDPNPSMSSVVPAPLSERRNSQDTVPFPECTHMTRKGGGGGTSNAYPNYLNLPPEYRSASQDTQRQFEYPDYLNLPPGYGRNSNNVQKQNKYPDFLNLPEEHRTSQSQHVLIRSSGYPVHTQNPYPFTSPSHHPAQSIAPPKRRRGDPQLNRYPPDPFPIVQDGRGPTNHIRVPQRVFYDETDLNRCMSYSKPITFKMKNFAELGVRLFDCLDENHFRHPNIEDKDAKLFSTDEVYREMRLKILWPGYSEYPFTRRINIRKGEMTRISMLFNIATAIADFVKKVQSDRDCTCERGLEMWQLTGRERLNVDQFILTGLVHRGGPNWQPEIWCPTFT</sequence>
<reference evidence="2" key="1">
    <citation type="submission" date="2022-08" db="EMBL/GenBank/DDBJ databases">
        <title>A Global Phylogenomic Analysis of the Shiitake Genus Lentinula.</title>
        <authorList>
            <consortium name="DOE Joint Genome Institute"/>
            <person name="Sierra-Patev S."/>
            <person name="Min B."/>
            <person name="Naranjo-Ortiz M."/>
            <person name="Looney B."/>
            <person name="Konkel Z."/>
            <person name="Slot J.C."/>
            <person name="Sakamoto Y."/>
            <person name="Steenwyk J.L."/>
            <person name="Rokas A."/>
            <person name="Carro J."/>
            <person name="Camarero S."/>
            <person name="Ferreira P."/>
            <person name="Molpeceres G."/>
            <person name="Ruiz-Duenas F.J."/>
            <person name="Serrano A."/>
            <person name="Henrissat B."/>
            <person name="Drula E."/>
            <person name="Hughes K.W."/>
            <person name="Mata J.L."/>
            <person name="Ishikawa N.K."/>
            <person name="Vargas-Isla R."/>
            <person name="Ushijima S."/>
            <person name="Smith C.A."/>
            <person name="Ahrendt S."/>
            <person name="Andreopoulos W."/>
            <person name="He G."/>
            <person name="Labutti K."/>
            <person name="Lipzen A."/>
            <person name="Ng V."/>
            <person name="Riley R."/>
            <person name="Sandor L."/>
            <person name="Barry K."/>
            <person name="Martinez A.T."/>
            <person name="Xiao Y."/>
            <person name="Gibbons J.G."/>
            <person name="Terashima K."/>
            <person name="Grigoriev I.V."/>
            <person name="Hibbett D.S."/>
        </authorList>
    </citation>
    <scope>NUCLEOTIDE SEQUENCE</scope>
    <source>
        <strain evidence="2">RHP3577 ss4</strain>
    </source>
</reference>
<dbReference type="Proteomes" id="UP001150217">
    <property type="component" value="Unassembled WGS sequence"/>
</dbReference>
<feature type="compositionally biased region" description="Polar residues" evidence="1">
    <location>
        <begin position="196"/>
        <end position="205"/>
    </location>
</feature>
<feature type="region of interest" description="Disordered" evidence="1">
    <location>
        <begin position="185"/>
        <end position="205"/>
    </location>
</feature>
<evidence type="ECO:0000313" key="3">
    <source>
        <dbReference type="Proteomes" id="UP001150217"/>
    </source>
</evidence>
<name>A0ABQ8VPC3_9AGAR</name>
<feature type="region of interest" description="Disordered" evidence="1">
    <location>
        <begin position="45"/>
        <end position="96"/>
    </location>
</feature>
<keyword evidence="3" id="KW-1185">Reference proteome</keyword>
<dbReference type="EMBL" id="JANVFT010000022">
    <property type="protein sequence ID" value="KAJ4497295.1"/>
    <property type="molecule type" value="Genomic_DNA"/>
</dbReference>
<feature type="region of interest" description="Disordered" evidence="1">
    <location>
        <begin position="118"/>
        <end position="159"/>
    </location>
</feature>
<organism evidence="2 3">
    <name type="scientific">Lentinula lateritia</name>
    <dbReference type="NCBI Taxonomy" id="40482"/>
    <lineage>
        <taxon>Eukaryota</taxon>
        <taxon>Fungi</taxon>
        <taxon>Dikarya</taxon>
        <taxon>Basidiomycota</taxon>
        <taxon>Agaricomycotina</taxon>
        <taxon>Agaricomycetes</taxon>
        <taxon>Agaricomycetidae</taxon>
        <taxon>Agaricales</taxon>
        <taxon>Marasmiineae</taxon>
        <taxon>Omphalotaceae</taxon>
        <taxon>Lentinula</taxon>
    </lineage>
</organism>
<evidence type="ECO:0000256" key="1">
    <source>
        <dbReference type="SAM" id="MobiDB-lite"/>
    </source>
</evidence>
<feature type="region of interest" description="Disordered" evidence="1">
    <location>
        <begin position="232"/>
        <end position="281"/>
    </location>
</feature>
<gene>
    <name evidence="2" type="ORF">C8R41DRAFT_917618</name>
</gene>
<comment type="caution">
    <text evidence="2">The sequence shown here is derived from an EMBL/GenBank/DDBJ whole genome shotgun (WGS) entry which is preliminary data.</text>
</comment>
<feature type="compositionally biased region" description="Polar residues" evidence="1">
    <location>
        <begin position="235"/>
        <end position="246"/>
    </location>
</feature>
<evidence type="ECO:0000313" key="2">
    <source>
        <dbReference type="EMBL" id="KAJ4497295.1"/>
    </source>
</evidence>